<sequence length="545" mass="61378">MKIPQRDFSVSEYKISPAVFVWCFAFVNGLVFHWPLLNYVQSQIELSSSLGIGVQLVLLSLSCVLMWLLLGFSGLITTGLIKPLALTMIVCNAIALYAIDTYQVILDITMMGNVWKTHSGEAGELFHPKLLVYVSAALLVCWLVVRKVQWQTQTRLKFLLHFVIAGVLGLGIVFYNASAWLWIDKNSKVVGGLLLPWSYTLNSVRHFQSQEQAKRSFEKLPDLSWAEKPEMPITVVLVIGESARAKNFQLYGYPRQTNPKLVQQDVLVMPKAKACSTYTRRSLECILSHDPTADDLKFEILPNYLHRSGQVEVIWRTRNWGEPALADFKVLRGKDLSQLCKGPTCLNPDQDEALLAGLEQDISNSEHARQFIVLHQAGSHGPSYHSKYPAQFAKFMPVCDSVDLKACSPDSLMNAYDNTIVYTDHFLDKLIGVLGQKKNRHIVMMYLSDHGESLGEGGWYLHGAPEMVAPNEQKDIPFLVWKSPSMANKLSINAKRMDAKSNDHADKFLQNGHFQVFHTVMGVLGGRSSVYLPDQDIFNHHREGK</sequence>
<proteinExistence type="predicted"/>
<evidence type="ECO:0000259" key="9">
    <source>
        <dbReference type="Pfam" id="PF00884"/>
    </source>
</evidence>
<evidence type="ECO:0000256" key="5">
    <source>
        <dbReference type="ARBA" id="ARBA00022692"/>
    </source>
</evidence>
<dbReference type="AlphaFoldDB" id="A0A2T7UCK2"/>
<dbReference type="PANTHER" id="PTHR30443">
    <property type="entry name" value="INNER MEMBRANE PROTEIN"/>
    <property type="match status" value="1"/>
</dbReference>
<evidence type="ECO:0008006" key="13">
    <source>
        <dbReference type="Google" id="ProtNLM"/>
    </source>
</evidence>
<keyword evidence="2" id="KW-1003">Cell membrane</keyword>
<evidence type="ECO:0000256" key="3">
    <source>
        <dbReference type="ARBA" id="ARBA00022519"/>
    </source>
</evidence>
<dbReference type="PANTHER" id="PTHR30443:SF0">
    <property type="entry name" value="PHOSPHOETHANOLAMINE TRANSFERASE EPTA"/>
    <property type="match status" value="1"/>
</dbReference>
<reference evidence="11" key="1">
    <citation type="submission" date="2017-04" db="EMBL/GenBank/DDBJ databases">
        <title>Unexpected and diverse lifestyles within the genus Limnohabitans.</title>
        <authorList>
            <person name="Kasalicky V."/>
            <person name="Mehrshad M."/>
            <person name="Andrei S.-A."/>
            <person name="Salcher M."/>
            <person name="Kratochvilova H."/>
            <person name="Simek K."/>
            <person name="Ghai R."/>
        </authorList>
    </citation>
    <scope>NUCLEOTIDE SEQUENCE [LARGE SCALE GENOMIC DNA]</scope>
    <source>
        <strain evidence="11">II-D5</strain>
    </source>
</reference>
<keyword evidence="6 8" id="KW-1133">Transmembrane helix</keyword>
<feature type="domain" description="Phosphoethanolamine transferase N-terminal" evidence="10">
    <location>
        <begin position="66"/>
        <end position="210"/>
    </location>
</feature>
<dbReference type="CDD" id="cd16017">
    <property type="entry name" value="LptA"/>
    <property type="match status" value="1"/>
</dbReference>
<keyword evidence="3" id="KW-0997">Cell inner membrane</keyword>
<dbReference type="Pfam" id="PF00884">
    <property type="entry name" value="Sulfatase"/>
    <property type="match status" value="1"/>
</dbReference>
<keyword evidence="4" id="KW-0808">Transferase</keyword>
<dbReference type="EMBL" id="LFYT02000014">
    <property type="protein sequence ID" value="PVE42423.1"/>
    <property type="molecule type" value="Genomic_DNA"/>
</dbReference>
<feature type="transmembrane region" description="Helical" evidence="8">
    <location>
        <begin position="52"/>
        <end position="72"/>
    </location>
</feature>
<dbReference type="SUPFAM" id="SSF53649">
    <property type="entry name" value="Alkaline phosphatase-like"/>
    <property type="match status" value="1"/>
</dbReference>
<dbReference type="InterPro" id="IPR040423">
    <property type="entry name" value="PEA_transferase"/>
</dbReference>
<comment type="caution">
    <text evidence="11">The sequence shown here is derived from an EMBL/GenBank/DDBJ whole genome shotgun (WGS) entry which is preliminary data.</text>
</comment>
<dbReference type="Pfam" id="PF08019">
    <property type="entry name" value="EptA_B_N"/>
    <property type="match status" value="1"/>
</dbReference>
<organism evidence="11 12">
    <name type="scientific">Limnohabitans planktonicus II-D5</name>
    <dbReference type="NCBI Taxonomy" id="1293045"/>
    <lineage>
        <taxon>Bacteria</taxon>
        <taxon>Pseudomonadati</taxon>
        <taxon>Pseudomonadota</taxon>
        <taxon>Betaproteobacteria</taxon>
        <taxon>Burkholderiales</taxon>
        <taxon>Comamonadaceae</taxon>
        <taxon>Limnohabitans</taxon>
    </lineage>
</organism>
<dbReference type="RefSeq" id="WP_083451296.1">
    <property type="nucleotide sequence ID" value="NZ_LFYT02000014.1"/>
</dbReference>
<feature type="domain" description="Sulfatase N-terminal" evidence="9">
    <location>
        <begin position="234"/>
        <end position="525"/>
    </location>
</feature>
<name>A0A2T7UCK2_9BURK</name>
<dbReference type="GO" id="GO:0016776">
    <property type="term" value="F:phosphotransferase activity, phosphate group as acceptor"/>
    <property type="evidence" value="ECO:0007669"/>
    <property type="project" value="TreeGrafter"/>
</dbReference>
<dbReference type="Proteomes" id="UP000037507">
    <property type="component" value="Unassembled WGS sequence"/>
</dbReference>
<gene>
    <name evidence="11" type="ORF">H663_011890</name>
</gene>
<keyword evidence="12" id="KW-1185">Reference proteome</keyword>
<evidence type="ECO:0000313" key="11">
    <source>
        <dbReference type="EMBL" id="PVE42423.1"/>
    </source>
</evidence>
<dbReference type="InterPro" id="IPR000917">
    <property type="entry name" value="Sulfatase_N"/>
</dbReference>
<evidence type="ECO:0000313" key="12">
    <source>
        <dbReference type="Proteomes" id="UP000037507"/>
    </source>
</evidence>
<evidence type="ECO:0000256" key="7">
    <source>
        <dbReference type="ARBA" id="ARBA00023136"/>
    </source>
</evidence>
<dbReference type="GO" id="GO:0005886">
    <property type="term" value="C:plasma membrane"/>
    <property type="evidence" value="ECO:0007669"/>
    <property type="project" value="UniProtKB-SubCell"/>
</dbReference>
<protein>
    <recommendedName>
        <fullName evidence="13">Phosphoethanolamine transferase</fullName>
    </recommendedName>
</protein>
<comment type="subcellular location">
    <subcellularLocation>
        <location evidence="1">Cell inner membrane</location>
        <topology evidence="1">Multi-pass membrane protein</topology>
    </subcellularLocation>
</comment>
<accession>A0A2T7UCK2</accession>
<dbReference type="InterPro" id="IPR017850">
    <property type="entry name" value="Alkaline_phosphatase_core_sf"/>
</dbReference>
<evidence type="ECO:0000256" key="1">
    <source>
        <dbReference type="ARBA" id="ARBA00004429"/>
    </source>
</evidence>
<feature type="transmembrane region" description="Helical" evidence="8">
    <location>
        <begin position="125"/>
        <end position="146"/>
    </location>
</feature>
<evidence type="ECO:0000256" key="8">
    <source>
        <dbReference type="SAM" id="Phobius"/>
    </source>
</evidence>
<feature type="transmembrane region" description="Helical" evidence="8">
    <location>
        <begin position="158"/>
        <end position="183"/>
    </location>
</feature>
<evidence type="ECO:0000256" key="2">
    <source>
        <dbReference type="ARBA" id="ARBA00022475"/>
    </source>
</evidence>
<evidence type="ECO:0000256" key="4">
    <source>
        <dbReference type="ARBA" id="ARBA00022679"/>
    </source>
</evidence>
<keyword evidence="7 8" id="KW-0472">Membrane</keyword>
<evidence type="ECO:0000259" key="10">
    <source>
        <dbReference type="Pfam" id="PF08019"/>
    </source>
</evidence>
<feature type="transmembrane region" description="Helical" evidence="8">
    <location>
        <begin position="12"/>
        <end position="32"/>
    </location>
</feature>
<dbReference type="GO" id="GO:0009244">
    <property type="term" value="P:lipopolysaccharide core region biosynthetic process"/>
    <property type="evidence" value="ECO:0007669"/>
    <property type="project" value="TreeGrafter"/>
</dbReference>
<evidence type="ECO:0000256" key="6">
    <source>
        <dbReference type="ARBA" id="ARBA00022989"/>
    </source>
</evidence>
<dbReference type="STRING" id="1293045.H663_16860"/>
<dbReference type="InterPro" id="IPR058130">
    <property type="entry name" value="PEA_transf_C"/>
</dbReference>
<dbReference type="InterPro" id="IPR012549">
    <property type="entry name" value="EptA-like_N"/>
</dbReference>
<dbReference type="OrthoDB" id="9786870at2"/>
<dbReference type="Gene3D" id="3.40.720.10">
    <property type="entry name" value="Alkaline Phosphatase, subunit A"/>
    <property type="match status" value="1"/>
</dbReference>
<feature type="transmembrane region" description="Helical" evidence="8">
    <location>
        <begin position="84"/>
        <end position="105"/>
    </location>
</feature>
<keyword evidence="5 8" id="KW-0812">Transmembrane</keyword>